<protein>
    <submittedName>
        <fullName evidence="3">Uncharacterized protein</fullName>
    </submittedName>
</protein>
<keyword evidence="4" id="KW-1185">Reference proteome</keyword>
<name>A0ABW2RR91_9BACL</name>
<accession>A0ABW2RR91</accession>
<keyword evidence="2" id="KW-0732">Signal</keyword>
<comment type="caution">
    <text evidence="3">The sequence shown here is derived from an EMBL/GenBank/DDBJ whole genome shotgun (WGS) entry which is preliminary data.</text>
</comment>
<feature type="signal peptide" evidence="2">
    <location>
        <begin position="1"/>
        <end position="21"/>
    </location>
</feature>
<evidence type="ECO:0000313" key="4">
    <source>
        <dbReference type="Proteomes" id="UP001596500"/>
    </source>
</evidence>
<feature type="chain" id="PRO_5047108209" evidence="2">
    <location>
        <begin position="22"/>
        <end position="47"/>
    </location>
</feature>
<dbReference type="EMBL" id="JBHTBW010000087">
    <property type="protein sequence ID" value="MFC7443474.1"/>
    <property type="molecule type" value="Genomic_DNA"/>
</dbReference>
<organism evidence="3 4">
    <name type="scientific">Laceyella putida</name>
    <dbReference type="NCBI Taxonomy" id="110101"/>
    <lineage>
        <taxon>Bacteria</taxon>
        <taxon>Bacillati</taxon>
        <taxon>Bacillota</taxon>
        <taxon>Bacilli</taxon>
        <taxon>Bacillales</taxon>
        <taxon>Thermoactinomycetaceae</taxon>
        <taxon>Laceyella</taxon>
    </lineage>
</organism>
<dbReference type="RefSeq" id="WP_379867805.1">
    <property type="nucleotide sequence ID" value="NZ_JBHTBW010000087.1"/>
</dbReference>
<proteinExistence type="predicted"/>
<dbReference type="Proteomes" id="UP001596500">
    <property type="component" value="Unassembled WGS sequence"/>
</dbReference>
<evidence type="ECO:0000313" key="3">
    <source>
        <dbReference type="EMBL" id="MFC7443474.1"/>
    </source>
</evidence>
<evidence type="ECO:0000256" key="2">
    <source>
        <dbReference type="SAM" id="SignalP"/>
    </source>
</evidence>
<gene>
    <name evidence="3" type="ORF">ACFQNG_20660</name>
</gene>
<evidence type="ECO:0000256" key="1">
    <source>
        <dbReference type="SAM" id="MobiDB-lite"/>
    </source>
</evidence>
<reference evidence="4" key="1">
    <citation type="journal article" date="2019" name="Int. J. Syst. Evol. Microbiol.">
        <title>The Global Catalogue of Microorganisms (GCM) 10K type strain sequencing project: providing services to taxonomists for standard genome sequencing and annotation.</title>
        <authorList>
            <consortium name="The Broad Institute Genomics Platform"/>
            <consortium name="The Broad Institute Genome Sequencing Center for Infectious Disease"/>
            <person name="Wu L."/>
            <person name="Ma J."/>
        </authorList>
    </citation>
    <scope>NUCLEOTIDE SEQUENCE [LARGE SCALE GENOMIC DNA]</scope>
    <source>
        <strain evidence="4">CGMCC 1.12942</strain>
    </source>
</reference>
<sequence>MKLFVKTILLGSILFALSATFSTEPVWPSPPAEAQSYSALDDDPVWP</sequence>
<feature type="region of interest" description="Disordered" evidence="1">
    <location>
        <begin position="25"/>
        <end position="47"/>
    </location>
</feature>